<proteinExistence type="predicted"/>
<dbReference type="EMBL" id="FN649743">
    <property type="protein sequence ID" value="CBN79104.1"/>
    <property type="molecule type" value="Genomic_DNA"/>
</dbReference>
<feature type="compositionally biased region" description="Basic and acidic residues" evidence="1">
    <location>
        <begin position="243"/>
        <end position="263"/>
    </location>
</feature>
<evidence type="ECO:0000313" key="3">
    <source>
        <dbReference type="Proteomes" id="UP000002630"/>
    </source>
</evidence>
<reference evidence="2 3" key="1">
    <citation type="journal article" date="2010" name="Nature">
        <title>The Ectocarpus genome and the independent evolution of multicellularity in brown algae.</title>
        <authorList>
            <person name="Cock J.M."/>
            <person name="Sterck L."/>
            <person name="Rouze P."/>
            <person name="Scornet D."/>
            <person name="Allen A.E."/>
            <person name="Amoutzias G."/>
            <person name="Anthouard V."/>
            <person name="Artiguenave F."/>
            <person name="Aury J.M."/>
            <person name="Badger J.H."/>
            <person name="Beszteri B."/>
            <person name="Billiau K."/>
            <person name="Bonnet E."/>
            <person name="Bothwell J.H."/>
            <person name="Bowler C."/>
            <person name="Boyen C."/>
            <person name="Brownlee C."/>
            <person name="Carrano C.J."/>
            <person name="Charrier B."/>
            <person name="Cho G.Y."/>
            <person name="Coelho S.M."/>
            <person name="Collen J."/>
            <person name="Corre E."/>
            <person name="Da Silva C."/>
            <person name="Delage L."/>
            <person name="Delaroque N."/>
            <person name="Dittami S.M."/>
            <person name="Doulbeau S."/>
            <person name="Elias M."/>
            <person name="Farnham G."/>
            <person name="Gachon C.M."/>
            <person name="Gschloessl B."/>
            <person name="Heesch S."/>
            <person name="Jabbari K."/>
            <person name="Jubin C."/>
            <person name="Kawai H."/>
            <person name="Kimura K."/>
            <person name="Kloareg B."/>
            <person name="Kupper F.C."/>
            <person name="Lang D."/>
            <person name="Le Bail A."/>
            <person name="Leblanc C."/>
            <person name="Lerouge P."/>
            <person name="Lohr M."/>
            <person name="Lopez P.J."/>
            <person name="Martens C."/>
            <person name="Maumus F."/>
            <person name="Michel G."/>
            <person name="Miranda-Saavedra D."/>
            <person name="Morales J."/>
            <person name="Moreau H."/>
            <person name="Motomura T."/>
            <person name="Nagasato C."/>
            <person name="Napoli C.A."/>
            <person name="Nelson D.R."/>
            <person name="Nyvall-Collen P."/>
            <person name="Peters A.F."/>
            <person name="Pommier C."/>
            <person name="Potin P."/>
            <person name="Poulain J."/>
            <person name="Quesneville H."/>
            <person name="Read B."/>
            <person name="Rensing S.A."/>
            <person name="Ritter A."/>
            <person name="Rousvoal S."/>
            <person name="Samanta M."/>
            <person name="Samson G."/>
            <person name="Schroeder D.C."/>
            <person name="Segurens B."/>
            <person name="Strittmatter M."/>
            <person name="Tonon T."/>
            <person name="Tregear J.W."/>
            <person name="Valentin K."/>
            <person name="von Dassow P."/>
            <person name="Yamagishi T."/>
            <person name="Van de Peer Y."/>
            <person name="Wincker P."/>
        </authorList>
    </citation>
    <scope>NUCLEOTIDE SEQUENCE [LARGE SCALE GENOMIC DNA]</scope>
    <source>
        <strain evidence="3">Ec32 / CCAP1310/4</strain>
    </source>
</reference>
<feature type="compositionally biased region" description="Gly residues" evidence="1">
    <location>
        <begin position="265"/>
        <end position="274"/>
    </location>
</feature>
<feature type="region of interest" description="Disordered" evidence="1">
    <location>
        <begin position="1251"/>
        <end position="1279"/>
    </location>
</feature>
<evidence type="ECO:0000256" key="1">
    <source>
        <dbReference type="SAM" id="MobiDB-lite"/>
    </source>
</evidence>
<dbReference type="EMBL" id="FN648262">
    <property type="protein sequence ID" value="CBN79104.1"/>
    <property type="molecule type" value="Genomic_DNA"/>
</dbReference>
<feature type="region of interest" description="Disordered" evidence="1">
    <location>
        <begin position="1066"/>
        <end position="1105"/>
    </location>
</feature>
<feature type="region of interest" description="Disordered" evidence="1">
    <location>
        <begin position="243"/>
        <end position="295"/>
    </location>
</feature>
<organism evidence="2 3">
    <name type="scientific">Ectocarpus siliculosus</name>
    <name type="common">Brown alga</name>
    <name type="synonym">Conferva siliculosa</name>
    <dbReference type="NCBI Taxonomy" id="2880"/>
    <lineage>
        <taxon>Eukaryota</taxon>
        <taxon>Sar</taxon>
        <taxon>Stramenopiles</taxon>
        <taxon>Ochrophyta</taxon>
        <taxon>PX clade</taxon>
        <taxon>Phaeophyceae</taxon>
        <taxon>Ectocarpales</taxon>
        <taxon>Ectocarpaceae</taxon>
        <taxon>Ectocarpus</taxon>
    </lineage>
</organism>
<evidence type="ECO:0000313" key="2">
    <source>
        <dbReference type="EMBL" id="CBN79104.1"/>
    </source>
</evidence>
<feature type="compositionally biased region" description="Low complexity" evidence="1">
    <location>
        <begin position="275"/>
        <end position="286"/>
    </location>
</feature>
<feature type="compositionally biased region" description="Polar residues" evidence="1">
    <location>
        <begin position="1077"/>
        <end position="1086"/>
    </location>
</feature>
<gene>
    <name evidence="2" type="ORF">Esi_0176_0064</name>
</gene>
<feature type="region of interest" description="Disordered" evidence="1">
    <location>
        <begin position="1293"/>
        <end position="1350"/>
    </location>
</feature>
<feature type="compositionally biased region" description="Low complexity" evidence="1">
    <location>
        <begin position="1312"/>
        <end position="1322"/>
    </location>
</feature>
<feature type="region of interest" description="Disordered" evidence="1">
    <location>
        <begin position="564"/>
        <end position="611"/>
    </location>
</feature>
<dbReference type="OrthoDB" id="10525997at2759"/>
<name>D8LGT4_ECTSI</name>
<sequence length="1350" mass="136608">MMRAVNSCRSVAVSDAILAAQSTFEGGEFQPEAFPRCVCLLLEAFEGGDNAIKLSAARLLERCRPYFGGNVLAVEVAQRVSQVLGYHDDPTTRELCLDVLSAVTFGTGGLPRGILLDIGRSLRSPFLAVSGDLPSTELWESLKVFLLDEDTSTSSSSSSPPETQLNVTALVDLVLHRLRSNSSASGQASAAAAAAAAPGASNPALRAMAVDFFVSLIHVEAVERSKFAMAAAEAAVEAAAVAEREEQARKQEAQDEPRKKEDATSGGGGGGGGASASASAAKAAPRATPPTPGRSSVWRLLDAVSAASEAHGEKAELLSVLGAPAVAVAVLEAEAVAGAKSAGKMASTLSSSSVLLLACASSLVSYSGAAFRETPFYPADGGISDSAARRDKALAALAEFAADGVLSSLPVLRLLSSRGISGGGPAAAAGARLLLPQLRALAAVHAWPRQRVALAVARSLRRVPPTSALAVELAVLVSHVVRAGEGDDKGSGGGGGGAGAGGERLGDLERVLWELLFGRRFCDDNPKAAVGIAVALMRHHRGSLSRQSTLSSALVGAMGGGGGGGGGGLASDNDAGSPSSAAASGGEDDPGTAAAGSGGAEAGKRCPAEPEGTDPIVLDPWFQLVLCRECMLHGFFEAAGAGLRRLRDGGRRKGGGAVLPASDTVWAWTEVLGKVSAAEAFFGGSPDPVAAHACAAHETALAAELLASIPRRPAGPWGNGRRSPSVQPQSVPAAAAGQGGEGGVAGVFRGGGGGDLFAFQRGFLLARAELLRLLGACWGMCQDLSATRTNRYARNSRREARCRRLPAAFRRLARDFRLLRGFAPGAGSTTSEPLRAASCLCLFLAIAADALLSQGKSVFVGSREKGSNKKKTWRGWLERLVAAGAEEEEEDRVGGGETEGALLKAVRLLGSRLLGLSDPPKASIGRVAFSSILESVRGTPFPIPRAFFRTGVSPRVALSALPPAPAASLTGPDGVAADGTGSAPWGGQPPPPPHQQAFDDFPPPLSSSPVAMAATADEPSGGGGGMSVGEKRQRRDGGAGARYYGPSCRLRADVAEAERSRRPRLPLISAAPAVSTAAGSSPPLSHSSRCPNSGGGGPRRNPSSLSFSASEAWWAQLVREEVMLAAAAAATPSGQAGVGAGGIWRSHAVGQTGGAGVWLLQGTVCRGRGTGGVLPAVSEVVLKISVELPPAAVASGGGADSLRSQGDPKRGISAATRKWSKEVVAEMFGAPADSSTVLCFRAQVHLPAFSPPSLPTARNGGGAANSPASGGGGGGGGSAGVGGVMEVTVCLRSRGKQQHDERANDTGFVALGSSSRGGADAHGSGGGGNGEKEVWTVGKVAVPLPPTPTW</sequence>
<dbReference type="InParanoid" id="D8LGT4"/>
<accession>D8LGT4</accession>
<keyword evidence="3" id="KW-1185">Reference proteome</keyword>
<feature type="compositionally biased region" description="Gly residues" evidence="1">
    <location>
        <begin position="1259"/>
        <end position="1279"/>
    </location>
</feature>
<feature type="region of interest" description="Disordered" evidence="1">
    <location>
        <begin position="713"/>
        <end position="738"/>
    </location>
</feature>
<dbReference type="Proteomes" id="UP000002630">
    <property type="component" value="Linkage Group LG18"/>
</dbReference>
<feature type="region of interest" description="Disordered" evidence="1">
    <location>
        <begin position="969"/>
        <end position="1045"/>
    </location>
</feature>
<feature type="compositionally biased region" description="Low complexity" evidence="1">
    <location>
        <begin position="570"/>
        <end position="595"/>
    </location>
</feature>
<protein>
    <submittedName>
        <fullName evidence="2">Uncharacterized protein</fullName>
    </submittedName>
</protein>